<dbReference type="PIRSF" id="PIRSF001563">
    <property type="entry name" value="Folylpolyglu_synth"/>
    <property type="match status" value="1"/>
</dbReference>
<evidence type="ECO:0000256" key="2">
    <source>
        <dbReference type="ARBA" id="ARBA00013025"/>
    </source>
</evidence>
<evidence type="ECO:0000259" key="13">
    <source>
        <dbReference type="Pfam" id="PF08245"/>
    </source>
</evidence>
<dbReference type="Gene3D" id="3.40.1190.10">
    <property type="entry name" value="Mur-like, catalytic domain"/>
    <property type="match status" value="1"/>
</dbReference>
<evidence type="ECO:0000256" key="11">
    <source>
        <dbReference type="SAM" id="Coils"/>
    </source>
</evidence>
<dbReference type="Proteomes" id="UP000321892">
    <property type="component" value="Chromosome"/>
</dbReference>
<dbReference type="AlphaFoldDB" id="A0A510JKJ1"/>
<dbReference type="Pfam" id="PF08245">
    <property type="entry name" value="Mur_ligase_M"/>
    <property type="match status" value="1"/>
</dbReference>
<dbReference type="SUPFAM" id="SSF53244">
    <property type="entry name" value="MurD-like peptide ligases, peptide-binding domain"/>
    <property type="match status" value="1"/>
</dbReference>
<comment type="similarity">
    <text evidence="1 10">Belongs to the folylpolyglutamate synthase family.</text>
</comment>
<dbReference type="KEGG" id="lhf:JCM16775_1051"/>
<keyword evidence="7" id="KW-0460">Magnesium</keyword>
<dbReference type="InterPro" id="IPR036565">
    <property type="entry name" value="Mur-like_cat_sf"/>
</dbReference>
<dbReference type="PANTHER" id="PTHR11136">
    <property type="entry name" value="FOLYLPOLYGLUTAMATE SYNTHASE-RELATED"/>
    <property type="match status" value="1"/>
</dbReference>
<dbReference type="InterPro" id="IPR036615">
    <property type="entry name" value="Mur_ligase_C_dom_sf"/>
</dbReference>
<evidence type="ECO:0000256" key="8">
    <source>
        <dbReference type="ARBA" id="ARBA00030592"/>
    </source>
</evidence>
<dbReference type="GO" id="GO:0005737">
    <property type="term" value="C:cytoplasm"/>
    <property type="evidence" value="ECO:0007669"/>
    <property type="project" value="TreeGrafter"/>
</dbReference>
<name>A0A510JKJ1_9FUSO</name>
<dbReference type="GO" id="GO:0004326">
    <property type="term" value="F:tetrahydrofolylpolyglutamate synthase activity"/>
    <property type="evidence" value="ECO:0007669"/>
    <property type="project" value="UniProtKB-EC"/>
</dbReference>
<keyword evidence="11" id="KW-0175">Coiled coil</keyword>
<proteinExistence type="inferred from homology"/>
<evidence type="ECO:0000256" key="6">
    <source>
        <dbReference type="ARBA" id="ARBA00022840"/>
    </source>
</evidence>
<keyword evidence="6 10" id="KW-0067">ATP-binding</keyword>
<gene>
    <name evidence="14" type="ORF">JCM16775_1051</name>
</gene>
<feature type="domain" description="Mur ligase C-terminal" evidence="12">
    <location>
        <begin position="308"/>
        <end position="436"/>
    </location>
</feature>
<sequence length="461" mass="52636">MKVDEVLEKIFNMRTINKRITNESLKQNNEKLRKIYELLGKPCKNKKIIHIAGTNGKGSTATFLEGIFFAAGYSVAKFTSPHILRFNERILVDKEMISDVDVVKYYEAVMDILEKTSLQINFFEITTFMALLYFEAKNPDFIFLETGLGGRYDATNVVNSAIAVITNVSFDHISLLGNSLEKIADRKAGIIKDGQLCIYAQNLAELENAVKKETNNSVNVLKKYENLQVELDTQNYKTIVKILENENLDESENIEDKKNKHNLEKIFKLPLFGKFQANNFLIAYEIAKIYGISDEIIQKGLDEISLAGRFEIFSQNPDTILDVAHNDDSVRVLVENLNELFKNDEVIFILSILGTKDIANIFEKILEKNYKIFITSLKDVTYGLSANEIKKNLENANILTNNIIFEDNILDAYNQAKQMVLEKNSRYKAIVVCGSFYEIAKFKKLCGKRDEHLKGNYFTPV</sequence>
<dbReference type="PROSITE" id="PS01012">
    <property type="entry name" value="FOLYLPOLYGLU_SYNT_2"/>
    <property type="match status" value="1"/>
</dbReference>
<evidence type="ECO:0000256" key="5">
    <source>
        <dbReference type="ARBA" id="ARBA00022741"/>
    </source>
</evidence>
<protein>
    <recommendedName>
        <fullName evidence="2">tetrahydrofolate synthase</fullName>
        <ecNumber evidence="2">6.3.2.17</ecNumber>
    </recommendedName>
    <alternativeName>
        <fullName evidence="8">Tetrahydrofolylpolyglutamate synthase</fullName>
    </alternativeName>
</protein>
<dbReference type="RefSeq" id="WP_026746517.1">
    <property type="nucleotide sequence ID" value="NZ_AP019823.1"/>
</dbReference>
<dbReference type="Pfam" id="PF02875">
    <property type="entry name" value="Mur_ligase_C"/>
    <property type="match status" value="1"/>
</dbReference>
<dbReference type="EMBL" id="AP019823">
    <property type="protein sequence ID" value="BBM38343.1"/>
    <property type="molecule type" value="Genomic_DNA"/>
</dbReference>
<dbReference type="EC" id="6.3.2.17" evidence="2"/>
<evidence type="ECO:0000256" key="10">
    <source>
        <dbReference type="PIRNR" id="PIRNR001563"/>
    </source>
</evidence>
<evidence type="ECO:0000256" key="7">
    <source>
        <dbReference type="ARBA" id="ARBA00022842"/>
    </source>
</evidence>
<dbReference type="OrthoDB" id="9809356at2"/>
<dbReference type="GO" id="GO:0005524">
    <property type="term" value="F:ATP binding"/>
    <property type="evidence" value="ECO:0007669"/>
    <property type="project" value="UniProtKB-KW"/>
</dbReference>
<dbReference type="InterPro" id="IPR001645">
    <property type="entry name" value="Folylpolyglutamate_synth"/>
</dbReference>
<keyword evidence="15" id="KW-1185">Reference proteome</keyword>
<keyword evidence="3 10" id="KW-0436">Ligase</keyword>
<evidence type="ECO:0000256" key="1">
    <source>
        <dbReference type="ARBA" id="ARBA00008276"/>
    </source>
</evidence>
<keyword evidence="5 10" id="KW-0547">Nucleotide-binding</keyword>
<dbReference type="InterPro" id="IPR018109">
    <property type="entry name" value="Folylpolyglutamate_synth_CS"/>
</dbReference>
<dbReference type="SUPFAM" id="SSF53623">
    <property type="entry name" value="MurD-like peptide ligases, catalytic domain"/>
    <property type="match status" value="1"/>
</dbReference>
<evidence type="ECO:0000256" key="9">
    <source>
        <dbReference type="ARBA" id="ARBA00047493"/>
    </source>
</evidence>
<comment type="catalytic activity">
    <reaction evidence="9">
        <text>(6S)-5,6,7,8-tetrahydrofolyl-(gamma-L-Glu)(n) + L-glutamate + ATP = (6S)-5,6,7,8-tetrahydrofolyl-(gamma-L-Glu)(n+1) + ADP + phosphate + H(+)</text>
        <dbReference type="Rhea" id="RHEA:10580"/>
        <dbReference type="Rhea" id="RHEA-COMP:14738"/>
        <dbReference type="Rhea" id="RHEA-COMP:14740"/>
        <dbReference type="ChEBI" id="CHEBI:15378"/>
        <dbReference type="ChEBI" id="CHEBI:29985"/>
        <dbReference type="ChEBI" id="CHEBI:30616"/>
        <dbReference type="ChEBI" id="CHEBI:43474"/>
        <dbReference type="ChEBI" id="CHEBI:141005"/>
        <dbReference type="ChEBI" id="CHEBI:456216"/>
        <dbReference type="EC" id="6.3.2.17"/>
    </reaction>
</comment>
<reference evidence="14 15" key="1">
    <citation type="submission" date="2019-07" db="EMBL/GenBank/DDBJ databases">
        <title>Complete Genome Sequence of Leptotrichia hofstadii Strain JCM16775.</title>
        <authorList>
            <person name="Watanabe S."/>
            <person name="Cui L."/>
        </authorList>
    </citation>
    <scope>NUCLEOTIDE SEQUENCE [LARGE SCALE GENOMIC DNA]</scope>
    <source>
        <strain evidence="14 15">JCM16775</strain>
    </source>
</reference>
<organism evidence="14 15">
    <name type="scientific">Leptotrichia hofstadii</name>
    <dbReference type="NCBI Taxonomy" id="157688"/>
    <lineage>
        <taxon>Bacteria</taxon>
        <taxon>Fusobacteriati</taxon>
        <taxon>Fusobacteriota</taxon>
        <taxon>Fusobacteriia</taxon>
        <taxon>Fusobacteriales</taxon>
        <taxon>Leptotrichiaceae</taxon>
        <taxon>Leptotrichia</taxon>
    </lineage>
</organism>
<evidence type="ECO:0000313" key="15">
    <source>
        <dbReference type="Proteomes" id="UP000321892"/>
    </source>
</evidence>
<accession>A0A510JKJ1</accession>
<keyword evidence="4" id="KW-0479">Metal-binding</keyword>
<evidence type="ECO:0000313" key="14">
    <source>
        <dbReference type="EMBL" id="BBM38343.1"/>
    </source>
</evidence>
<dbReference type="Gene3D" id="3.90.190.20">
    <property type="entry name" value="Mur ligase, C-terminal domain"/>
    <property type="match status" value="1"/>
</dbReference>
<dbReference type="GO" id="GO:0046872">
    <property type="term" value="F:metal ion binding"/>
    <property type="evidence" value="ECO:0007669"/>
    <property type="project" value="UniProtKB-KW"/>
</dbReference>
<feature type="domain" description="Mur ligase central" evidence="13">
    <location>
        <begin position="51"/>
        <end position="284"/>
    </location>
</feature>
<evidence type="ECO:0000256" key="3">
    <source>
        <dbReference type="ARBA" id="ARBA00022598"/>
    </source>
</evidence>
<evidence type="ECO:0000259" key="12">
    <source>
        <dbReference type="Pfam" id="PF02875"/>
    </source>
</evidence>
<evidence type="ECO:0000256" key="4">
    <source>
        <dbReference type="ARBA" id="ARBA00022723"/>
    </source>
</evidence>
<dbReference type="InterPro" id="IPR013221">
    <property type="entry name" value="Mur_ligase_cen"/>
</dbReference>
<dbReference type="InterPro" id="IPR004101">
    <property type="entry name" value="Mur_ligase_C"/>
</dbReference>
<feature type="coiled-coil region" evidence="11">
    <location>
        <begin position="203"/>
        <end position="260"/>
    </location>
</feature>
<dbReference type="NCBIfam" id="TIGR01499">
    <property type="entry name" value="folC"/>
    <property type="match status" value="1"/>
</dbReference>
<dbReference type="GO" id="GO:0008841">
    <property type="term" value="F:dihydrofolate synthase activity"/>
    <property type="evidence" value="ECO:0007669"/>
    <property type="project" value="TreeGrafter"/>
</dbReference>
<dbReference type="PANTHER" id="PTHR11136:SF0">
    <property type="entry name" value="DIHYDROFOLATE SYNTHETASE-RELATED"/>
    <property type="match status" value="1"/>
</dbReference>